<dbReference type="GeneID" id="15806546"/>
<feature type="compositionally biased region" description="Basic and acidic residues" evidence="1">
    <location>
        <begin position="187"/>
        <end position="207"/>
    </location>
</feature>
<evidence type="ECO:0000256" key="1">
    <source>
        <dbReference type="SAM" id="MobiDB-lite"/>
    </source>
</evidence>
<gene>
    <name evidence="2" type="ORF">BEWA_036590</name>
</gene>
<proteinExistence type="predicted"/>
<feature type="compositionally biased region" description="Polar residues" evidence="1">
    <location>
        <begin position="55"/>
        <end position="66"/>
    </location>
</feature>
<comment type="caution">
    <text evidence="2">The sequence shown here is derived from an EMBL/GenBank/DDBJ whole genome shotgun (WGS) entry which is preliminary data.</text>
</comment>
<sequence length="336" mass="33488">MAQAGEARGNEEPELVKAPVVSNRVAAETKGKLSGKYNEPVSAPRIANCQSYQECTEPTQLSSQVQEAAGESGLGQPGGVGSGITSPSIKVPSGDTDETQNPGTTTADHTTSEESQTAVDTTASQTNLSHTPGGSNGLPGPPGGGSTAASGDTIEDTPQAAGSQGPESGGRAAVLSPGLLGPNGTGSEEKGGGDEGDLVKDAKKESEVNSPSSSGLATKNQGGGTPSKEAKTAALARSSVSTLGPPDPDTPPTATGSSGLSATTQDAAQSGDGNGGQAGRDGLTGKVDEDTEPPKEGGYEALTSLLQLLKGQPPKHSLRHSIPVTYSFIHTMHNLQ</sequence>
<accession>L1LEL8</accession>
<dbReference type="KEGG" id="beq:BEWA_036590"/>
<dbReference type="VEuPathDB" id="PiroplasmaDB:BEWA_036590"/>
<feature type="region of interest" description="Disordered" evidence="1">
    <location>
        <begin position="1"/>
        <end position="42"/>
    </location>
</feature>
<feature type="compositionally biased region" description="Gly residues" evidence="1">
    <location>
        <begin position="72"/>
        <end position="82"/>
    </location>
</feature>
<dbReference type="Proteomes" id="UP000031512">
    <property type="component" value="Unassembled WGS sequence"/>
</dbReference>
<dbReference type="AlphaFoldDB" id="L1LEL8"/>
<organism evidence="2 3">
    <name type="scientific">Theileria equi strain WA</name>
    <dbReference type="NCBI Taxonomy" id="1537102"/>
    <lineage>
        <taxon>Eukaryota</taxon>
        <taxon>Sar</taxon>
        <taxon>Alveolata</taxon>
        <taxon>Apicomplexa</taxon>
        <taxon>Aconoidasida</taxon>
        <taxon>Piroplasmida</taxon>
        <taxon>Theileriidae</taxon>
        <taxon>Theileria</taxon>
    </lineage>
</organism>
<keyword evidence="3" id="KW-1185">Reference proteome</keyword>
<evidence type="ECO:0000313" key="2">
    <source>
        <dbReference type="EMBL" id="EKX73623.1"/>
    </source>
</evidence>
<feature type="region of interest" description="Disordered" evidence="1">
    <location>
        <begin position="55"/>
        <end position="298"/>
    </location>
</feature>
<feature type="compositionally biased region" description="Basic and acidic residues" evidence="1">
    <location>
        <begin position="286"/>
        <end position="298"/>
    </location>
</feature>
<feature type="compositionally biased region" description="Low complexity" evidence="1">
    <location>
        <begin position="252"/>
        <end position="271"/>
    </location>
</feature>
<dbReference type="EMBL" id="ACOU01000002">
    <property type="protein sequence ID" value="EKX73623.1"/>
    <property type="molecule type" value="Genomic_DNA"/>
</dbReference>
<feature type="compositionally biased region" description="Polar residues" evidence="1">
    <location>
        <begin position="99"/>
        <end position="130"/>
    </location>
</feature>
<name>L1LEL8_THEEQ</name>
<dbReference type="RefSeq" id="XP_004833075.1">
    <property type="nucleotide sequence ID" value="XM_004833018.1"/>
</dbReference>
<evidence type="ECO:0000313" key="3">
    <source>
        <dbReference type="Proteomes" id="UP000031512"/>
    </source>
</evidence>
<reference evidence="2 3" key="1">
    <citation type="journal article" date="2012" name="BMC Genomics">
        <title>Comparative genomic analysis and phylogenetic position of Theileria equi.</title>
        <authorList>
            <person name="Kappmeyer L.S."/>
            <person name="Thiagarajan M."/>
            <person name="Herndon D.R."/>
            <person name="Ramsay J.D."/>
            <person name="Caler E."/>
            <person name="Djikeng A."/>
            <person name="Gillespie J.J."/>
            <person name="Lau A.O."/>
            <person name="Roalson E.H."/>
            <person name="Silva J.C."/>
            <person name="Silva M.G."/>
            <person name="Suarez C.E."/>
            <person name="Ueti M.W."/>
            <person name="Nene V.M."/>
            <person name="Mealey R.H."/>
            <person name="Knowles D.P."/>
            <person name="Brayton K.A."/>
        </authorList>
    </citation>
    <scope>NUCLEOTIDE SEQUENCE [LARGE SCALE GENOMIC DNA]</scope>
    <source>
        <strain evidence="2 3">WA</strain>
    </source>
</reference>
<protein>
    <submittedName>
        <fullName evidence="2">Uncharacterized protein</fullName>
    </submittedName>
</protein>
<feature type="compositionally biased region" description="Polar residues" evidence="1">
    <location>
        <begin position="208"/>
        <end position="220"/>
    </location>
</feature>